<dbReference type="AlphaFoldDB" id="A0A816TSH1"/>
<feature type="transmembrane region" description="Helical" evidence="1">
    <location>
        <begin position="38"/>
        <end position="55"/>
    </location>
</feature>
<keyword evidence="1" id="KW-0472">Membrane</keyword>
<keyword evidence="1" id="KW-1133">Transmembrane helix</keyword>
<keyword evidence="1" id="KW-0812">Transmembrane</keyword>
<accession>A0A816TSH1</accession>
<dbReference type="EMBL" id="HG994359">
    <property type="protein sequence ID" value="CAF2100401.1"/>
    <property type="molecule type" value="Genomic_DNA"/>
</dbReference>
<organism evidence="2">
    <name type="scientific">Brassica napus</name>
    <name type="common">Rape</name>
    <dbReference type="NCBI Taxonomy" id="3708"/>
    <lineage>
        <taxon>Eukaryota</taxon>
        <taxon>Viridiplantae</taxon>
        <taxon>Streptophyta</taxon>
        <taxon>Embryophyta</taxon>
        <taxon>Tracheophyta</taxon>
        <taxon>Spermatophyta</taxon>
        <taxon>Magnoliopsida</taxon>
        <taxon>eudicotyledons</taxon>
        <taxon>Gunneridae</taxon>
        <taxon>Pentapetalae</taxon>
        <taxon>rosids</taxon>
        <taxon>malvids</taxon>
        <taxon>Brassicales</taxon>
        <taxon>Brassicaceae</taxon>
        <taxon>Brassiceae</taxon>
        <taxon>Brassica</taxon>
    </lineage>
</organism>
<protein>
    <submittedName>
        <fullName evidence="2">(rape) hypothetical protein</fullName>
    </submittedName>
</protein>
<proteinExistence type="predicted"/>
<dbReference type="Proteomes" id="UP001295469">
    <property type="component" value="Chromosome A05"/>
</dbReference>
<evidence type="ECO:0000256" key="1">
    <source>
        <dbReference type="SAM" id="Phobius"/>
    </source>
</evidence>
<name>A0A816TSH1_BRANA</name>
<evidence type="ECO:0000313" key="2">
    <source>
        <dbReference type="EMBL" id="CAF2100401.1"/>
    </source>
</evidence>
<sequence>MSSILSFSPNKVRLWLLRFSLRLLISSFHYLGCFVVRTTWICVCMFAFLVMFYFVSGDLSVIRWFCFQGLVVIRWLLSGSFQARRLCISSLYQVLYFGFYVNKIFSVKKNILFPFFT</sequence>
<gene>
    <name evidence="2" type="ORF">DARMORV10_A05P30530.1</name>
</gene>
<reference evidence="2" key="1">
    <citation type="submission" date="2021-01" db="EMBL/GenBank/DDBJ databases">
        <authorList>
            <consortium name="Genoscope - CEA"/>
            <person name="William W."/>
        </authorList>
    </citation>
    <scope>NUCLEOTIDE SEQUENCE</scope>
</reference>